<evidence type="ECO:0000259" key="3">
    <source>
        <dbReference type="Pfam" id="PF01478"/>
    </source>
</evidence>
<keyword evidence="2" id="KW-0812">Transmembrane</keyword>
<comment type="caution">
    <text evidence="4">The sequence shown here is derived from an EMBL/GenBank/DDBJ whole genome shotgun (WGS) entry which is preliminary data.</text>
</comment>
<keyword evidence="5" id="KW-1185">Reference proteome</keyword>
<dbReference type="Gene3D" id="1.20.120.1220">
    <property type="match status" value="1"/>
</dbReference>
<accession>A0ABU6KHQ5</accession>
<dbReference type="GO" id="GO:0004190">
    <property type="term" value="F:aspartic-type endopeptidase activity"/>
    <property type="evidence" value="ECO:0007669"/>
    <property type="project" value="UniProtKB-EC"/>
</dbReference>
<gene>
    <name evidence="4" type="ORF">QGM71_10870</name>
</gene>
<evidence type="ECO:0000313" key="5">
    <source>
        <dbReference type="Proteomes" id="UP001335737"/>
    </source>
</evidence>
<evidence type="ECO:0000256" key="1">
    <source>
        <dbReference type="ARBA" id="ARBA00005801"/>
    </source>
</evidence>
<feature type="domain" description="Prepilin type IV endopeptidase peptidase" evidence="3">
    <location>
        <begin position="5"/>
        <end position="107"/>
    </location>
</feature>
<keyword evidence="2" id="KW-1133">Transmembrane helix</keyword>
<sequence length="169" mass="17764">MTNLAIILILLISIITDLRNRKVLNIVTLPAILIALIYHTVITGFEGFAFSSLGFLVGLGLLFIPFILGGIGAGDVKLLAAVGAWKGTMFVLYTGVFAGVIGGIIALLILLKRKQLGSTLKNMVFSFVFLKGNKGSLQLPADTHNPVSIPYAVPIALGALAAYLVGGNL</sequence>
<feature type="transmembrane region" description="Helical" evidence="2">
    <location>
        <begin position="26"/>
        <end position="45"/>
    </location>
</feature>
<dbReference type="EC" id="3.4.23.43" evidence="4"/>
<dbReference type="Pfam" id="PF01478">
    <property type="entry name" value="Peptidase_A24"/>
    <property type="match status" value="1"/>
</dbReference>
<name>A0ABU6KHQ5_9BACI</name>
<dbReference type="InterPro" id="IPR000045">
    <property type="entry name" value="Prepilin_IV_endopep_pep"/>
</dbReference>
<keyword evidence="4" id="KW-0378">Hydrolase</keyword>
<feature type="transmembrane region" description="Helical" evidence="2">
    <location>
        <begin position="52"/>
        <end position="71"/>
    </location>
</feature>
<dbReference type="PANTHER" id="PTHR30487">
    <property type="entry name" value="TYPE 4 PREPILIN-LIKE PROTEINS LEADER PEPTIDE-PROCESSING ENZYME"/>
    <property type="match status" value="1"/>
</dbReference>
<comment type="similarity">
    <text evidence="1">Belongs to the peptidase A24 family.</text>
</comment>
<dbReference type="EMBL" id="JARZFX010000004">
    <property type="protein sequence ID" value="MEC5423992.1"/>
    <property type="molecule type" value="Genomic_DNA"/>
</dbReference>
<feature type="transmembrane region" description="Helical" evidence="2">
    <location>
        <begin position="91"/>
        <end position="111"/>
    </location>
</feature>
<reference evidence="4 5" key="1">
    <citation type="journal article" date="2024" name="Int. J. Syst. Evol. Microbiol.">
        <title>Virgibacillus tibetensis sp. nov., isolated from salt lake on the Tibetan Plateau of China.</title>
        <authorList>
            <person name="Phurbu D."/>
            <person name="Liu Z.-X."/>
            <person name="Wang R."/>
            <person name="Zheng Y.-Y."/>
            <person name="Liu H.-C."/>
            <person name="Zhou Y.-G."/>
            <person name="Yu Y.-J."/>
            <person name="Li A.-H."/>
        </authorList>
    </citation>
    <scope>NUCLEOTIDE SEQUENCE [LARGE SCALE GENOMIC DNA]</scope>
    <source>
        <strain evidence="4 5">C22-A2</strain>
    </source>
</reference>
<evidence type="ECO:0000256" key="2">
    <source>
        <dbReference type="SAM" id="Phobius"/>
    </source>
</evidence>
<dbReference type="RefSeq" id="WP_327607558.1">
    <property type="nucleotide sequence ID" value="NZ_JARZFX010000004.1"/>
</dbReference>
<keyword evidence="2" id="KW-0472">Membrane</keyword>
<protein>
    <submittedName>
        <fullName evidence="4">Prepilin peptidase</fullName>
        <ecNumber evidence="4">3.4.23.43</ecNumber>
    </submittedName>
</protein>
<evidence type="ECO:0000313" key="4">
    <source>
        <dbReference type="EMBL" id="MEC5423992.1"/>
    </source>
</evidence>
<proteinExistence type="inferred from homology"/>
<organism evidence="4 5">
    <name type="scientific">Virgibacillus tibetensis</name>
    <dbReference type="NCBI Taxonomy" id="3042313"/>
    <lineage>
        <taxon>Bacteria</taxon>
        <taxon>Bacillati</taxon>
        <taxon>Bacillota</taxon>
        <taxon>Bacilli</taxon>
        <taxon>Bacillales</taxon>
        <taxon>Bacillaceae</taxon>
        <taxon>Virgibacillus</taxon>
    </lineage>
</organism>
<dbReference type="Proteomes" id="UP001335737">
    <property type="component" value="Unassembled WGS sequence"/>
</dbReference>
<dbReference type="PANTHER" id="PTHR30487:SF0">
    <property type="entry name" value="PREPILIN LEADER PEPTIDASE_N-METHYLTRANSFERASE-RELATED"/>
    <property type="match status" value="1"/>
</dbReference>
<dbReference type="InterPro" id="IPR050882">
    <property type="entry name" value="Prepilin_peptidase/N-MTase"/>
</dbReference>